<dbReference type="EMBL" id="DS795318">
    <property type="protein sequence ID" value="EEC10371.1"/>
    <property type="molecule type" value="Genomic_DNA"/>
</dbReference>
<name>B7PUU9_IXOSC</name>
<keyword evidence="3" id="KW-1185">Reference proteome</keyword>
<reference evidence="1 3" key="1">
    <citation type="submission" date="2008-03" db="EMBL/GenBank/DDBJ databases">
        <title>Annotation of Ixodes scapularis.</title>
        <authorList>
            <consortium name="Ixodes scapularis Genome Project Consortium"/>
            <person name="Caler E."/>
            <person name="Hannick L.I."/>
            <person name="Bidwell S."/>
            <person name="Joardar V."/>
            <person name="Thiagarajan M."/>
            <person name="Amedeo P."/>
            <person name="Galinsky K.J."/>
            <person name="Schobel S."/>
            <person name="Inman J."/>
            <person name="Hostetler J."/>
            <person name="Miller J."/>
            <person name="Hammond M."/>
            <person name="Megy K."/>
            <person name="Lawson D."/>
            <person name="Kodira C."/>
            <person name="Sutton G."/>
            <person name="Meyer J."/>
            <person name="Hill C.A."/>
            <person name="Birren B."/>
            <person name="Nene V."/>
            <person name="Collins F."/>
            <person name="Alarcon-Chaidez F."/>
            <person name="Wikel S."/>
            <person name="Strausberg R."/>
        </authorList>
    </citation>
    <scope>NUCLEOTIDE SEQUENCE [LARGE SCALE GENOMIC DNA]</scope>
    <source>
        <strain evidence="3">Wikel</strain>
        <strain evidence="1">Wikel colony</strain>
    </source>
</reference>
<proteinExistence type="predicted"/>
<protein>
    <submittedName>
        <fullName evidence="1 2">Uncharacterized protein</fullName>
    </submittedName>
</protein>
<dbReference type="VEuPathDB" id="VectorBase:ISCI007673"/>
<dbReference type="Proteomes" id="UP000001555">
    <property type="component" value="Unassembled WGS sequence"/>
</dbReference>
<dbReference type="AlphaFoldDB" id="B7PUU9"/>
<organism>
    <name type="scientific">Ixodes scapularis</name>
    <name type="common">Black-legged tick</name>
    <name type="synonym">Deer tick</name>
    <dbReference type="NCBI Taxonomy" id="6945"/>
    <lineage>
        <taxon>Eukaryota</taxon>
        <taxon>Metazoa</taxon>
        <taxon>Ecdysozoa</taxon>
        <taxon>Arthropoda</taxon>
        <taxon>Chelicerata</taxon>
        <taxon>Arachnida</taxon>
        <taxon>Acari</taxon>
        <taxon>Parasitiformes</taxon>
        <taxon>Ixodida</taxon>
        <taxon>Ixodoidea</taxon>
        <taxon>Ixodidae</taxon>
        <taxon>Ixodinae</taxon>
        <taxon>Ixodes</taxon>
    </lineage>
</organism>
<dbReference type="PaxDb" id="6945-B7PUU9"/>
<dbReference type="EMBL" id="ABJB010307729">
    <property type="status" value="NOT_ANNOTATED_CDS"/>
    <property type="molecule type" value="Genomic_DNA"/>
</dbReference>
<reference evidence="2" key="2">
    <citation type="submission" date="2020-05" db="UniProtKB">
        <authorList>
            <consortium name="EnsemblMetazoa"/>
        </authorList>
    </citation>
    <scope>IDENTIFICATION</scope>
    <source>
        <strain evidence="2">wikel</strain>
    </source>
</reference>
<dbReference type="OrthoDB" id="6492880at2759"/>
<sequence>MPPDYECRSCLELCQEWLALVGRSESCDETDIELYPVALVSECGNDERWRQRSQPFLSQVLHNVWTLVLVAWAAGSLKRSLSNALRARGQHAAPLMLDNPDALGFFSPDGRCLVRLLSASLGYGVVLYQLTVPYFLAVSRTKSPVAHAPCGPRYC</sequence>
<gene>
    <name evidence="1" type="ORF">IscW_ISCW007673</name>
</gene>
<evidence type="ECO:0000313" key="2">
    <source>
        <dbReference type="EnsemblMetazoa" id="ISCW007673-PA"/>
    </source>
</evidence>
<evidence type="ECO:0000313" key="3">
    <source>
        <dbReference type="Proteomes" id="UP000001555"/>
    </source>
</evidence>
<evidence type="ECO:0000313" key="1">
    <source>
        <dbReference type="EMBL" id="EEC10371.1"/>
    </source>
</evidence>
<dbReference type="VEuPathDB" id="VectorBase:ISCP_035586"/>
<dbReference type="VEuPathDB" id="VectorBase:ISCW007673"/>
<accession>B7PUU9</accession>
<dbReference type="HOGENOM" id="CLU_1697472_0_0_1"/>
<dbReference type="InParanoid" id="B7PUU9"/>
<dbReference type="EnsemblMetazoa" id="ISCW007673-RA">
    <property type="protein sequence ID" value="ISCW007673-PA"/>
    <property type="gene ID" value="ISCW007673"/>
</dbReference>